<dbReference type="GO" id="GO:0005886">
    <property type="term" value="C:plasma membrane"/>
    <property type="evidence" value="ECO:0007669"/>
    <property type="project" value="UniProtKB-SubCell"/>
</dbReference>
<dbReference type="GO" id="GO:0015031">
    <property type="term" value="P:protein transport"/>
    <property type="evidence" value="ECO:0007669"/>
    <property type="project" value="UniProtKB-KW"/>
</dbReference>
<accession>A0A4P7AKC7</accession>
<dbReference type="AlphaFoldDB" id="A0A4P7AKC7"/>
<proteinExistence type="inferred from homology"/>
<dbReference type="OrthoDB" id="394558at2"/>
<keyword evidence="2" id="KW-0813">Transport</keyword>
<feature type="transmembrane region" description="Helical" evidence="10">
    <location>
        <begin position="27"/>
        <end position="48"/>
    </location>
</feature>
<keyword evidence="5" id="KW-0653">Protein transport</keyword>
<evidence type="ECO:0000256" key="3">
    <source>
        <dbReference type="ARBA" id="ARBA00022475"/>
    </source>
</evidence>
<evidence type="ECO:0000256" key="1">
    <source>
        <dbReference type="ARBA" id="ARBA00004651"/>
    </source>
</evidence>
<keyword evidence="7 10" id="KW-0472">Membrane</keyword>
<gene>
    <name evidence="12" type="primary">yidC</name>
    <name evidence="12" type="ORF">SGLAD_v1c10240</name>
</gene>
<reference evidence="12 13" key="1">
    <citation type="submission" date="2019-03" db="EMBL/GenBank/DDBJ databases">
        <title>Complete genome sequence of Spiroplasma gladiatoris TG-1 (DSM 22552).</title>
        <authorList>
            <person name="Lin Y.-C."/>
            <person name="Chou L."/>
            <person name="Kuo C.-H."/>
        </authorList>
    </citation>
    <scope>NUCLEOTIDE SEQUENCE [LARGE SCALE GENOMIC DNA]</scope>
    <source>
        <strain evidence="12 13">TG-1</strain>
    </source>
</reference>
<feature type="transmembrane region" description="Helical" evidence="10">
    <location>
        <begin position="324"/>
        <end position="342"/>
    </location>
</feature>
<organism evidence="12 13">
    <name type="scientific">Spiroplasma gladiatoris</name>
    <dbReference type="NCBI Taxonomy" id="2143"/>
    <lineage>
        <taxon>Bacteria</taxon>
        <taxon>Bacillati</taxon>
        <taxon>Mycoplasmatota</taxon>
        <taxon>Mollicutes</taxon>
        <taxon>Entomoplasmatales</taxon>
        <taxon>Spiroplasmataceae</taxon>
        <taxon>Spiroplasma</taxon>
    </lineage>
</organism>
<feature type="domain" description="Membrane insertase YidC/Oxa/ALB C-terminal" evidence="11">
    <location>
        <begin position="162"/>
        <end position="364"/>
    </location>
</feature>
<dbReference type="Pfam" id="PF02096">
    <property type="entry name" value="60KD_IMP"/>
    <property type="match status" value="1"/>
</dbReference>
<evidence type="ECO:0000256" key="4">
    <source>
        <dbReference type="ARBA" id="ARBA00022692"/>
    </source>
</evidence>
<evidence type="ECO:0000256" key="9">
    <source>
        <dbReference type="RuleBase" id="RU003945"/>
    </source>
</evidence>
<feature type="transmembrane region" description="Helical" evidence="10">
    <location>
        <begin position="122"/>
        <end position="141"/>
    </location>
</feature>
<dbReference type="RefSeq" id="WP_134298384.1">
    <property type="nucleotide sequence ID" value="NZ_CP038013.1"/>
</dbReference>
<evidence type="ECO:0000256" key="8">
    <source>
        <dbReference type="ARBA" id="ARBA00023186"/>
    </source>
</evidence>
<keyword evidence="13" id="KW-1185">Reference proteome</keyword>
<feature type="transmembrane region" description="Helical" evidence="10">
    <location>
        <begin position="227"/>
        <end position="248"/>
    </location>
</feature>
<evidence type="ECO:0000259" key="11">
    <source>
        <dbReference type="Pfam" id="PF02096"/>
    </source>
</evidence>
<sequence length="401" mass="45944">MYKQDYSKYLNNNGKGKRTKKDILKKIWAWIKISLFIFVMISILWGCVQMYTKGYTINQVSDMAGNKVYAPGVAFEFIIKSLNDFGSKTHWFSTDKDGVFYEYQLKVITNWAEAFTVTASPFYGFFVYPLAYLLTAFIRAFSGTTDGFLDPTKSNYGVSVIFAILLTSIIVRLIVLSFTLKTQMNQEKMTSLQGKQAEIQQKYKGSNDPQAKQKQQMELMALYKKEGISPISSIATSFLSMPFLFAMFTVVRATHALKTATVGEVTLTEQPWTQIKEGNWIYLALIAVYLPMQVLSMFMPMILNAFKKKKHLESEQQRKAKKKTLIFQLIFIGVFIFIVSTVASGVAIYWIFSSTLQIAQTILFHYLKESKSKRALKKREKIRAAKVKKIEKNNEKNVKAK</sequence>
<dbReference type="PANTHER" id="PTHR12428">
    <property type="entry name" value="OXA1"/>
    <property type="match status" value="1"/>
</dbReference>
<dbReference type="Proteomes" id="UP000294309">
    <property type="component" value="Chromosome"/>
</dbReference>
<evidence type="ECO:0000256" key="10">
    <source>
        <dbReference type="SAM" id="Phobius"/>
    </source>
</evidence>
<feature type="transmembrane region" description="Helical" evidence="10">
    <location>
        <begin position="348"/>
        <end position="367"/>
    </location>
</feature>
<dbReference type="GO" id="GO:0032977">
    <property type="term" value="F:membrane insertase activity"/>
    <property type="evidence" value="ECO:0007669"/>
    <property type="project" value="InterPro"/>
</dbReference>
<dbReference type="InterPro" id="IPR047196">
    <property type="entry name" value="YidC_ALB_C"/>
</dbReference>
<name>A0A4P7AKC7_9MOLU</name>
<dbReference type="NCBIfam" id="TIGR03592">
    <property type="entry name" value="yidC_oxa1_cterm"/>
    <property type="match status" value="1"/>
</dbReference>
<feature type="transmembrane region" description="Helical" evidence="10">
    <location>
        <begin position="280"/>
        <end position="303"/>
    </location>
</feature>
<evidence type="ECO:0000313" key="13">
    <source>
        <dbReference type="Proteomes" id="UP000294309"/>
    </source>
</evidence>
<dbReference type="InterPro" id="IPR028055">
    <property type="entry name" value="YidC/Oxa/ALB_C"/>
</dbReference>
<keyword evidence="4 9" id="KW-0812">Transmembrane</keyword>
<dbReference type="GO" id="GO:0051205">
    <property type="term" value="P:protein insertion into membrane"/>
    <property type="evidence" value="ECO:0007669"/>
    <property type="project" value="TreeGrafter"/>
</dbReference>
<protein>
    <submittedName>
        <fullName evidence="12">Inner membrane protein translocase component YidC</fullName>
    </submittedName>
</protein>
<evidence type="ECO:0000313" key="12">
    <source>
        <dbReference type="EMBL" id="QBQ08223.1"/>
    </source>
</evidence>
<comment type="similarity">
    <text evidence="9">Belongs to the OXA1/ALB3/YidC family.</text>
</comment>
<dbReference type="CDD" id="cd20070">
    <property type="entry name" value="5TM_YidC_Alb3"/>
    <property type="match status" value="1"/>
</dbReference>
<keyword evidence="3" id="KW-1003">Cell membrane</keyword>
<evidence type="ECO:0000256" key="5">
    <source>
        <dbReference type="ARBA" id="ARBA00022927"/>
    </source>
</evidence>
<keyword evidence="8" id="KW-0143">Chaperone</keyword>
<keyword evidence="6 10" id="KW-1133">Transmembrane helix</keyword>
<evidence type="ECO:0000256" key="7">
    <source>
        <dbReference type="ARBA" id="ARBA00023136"/>
    </source>
</evidence>
<dbReference type="EMBL" id="CP038013">
    <property type="protein sequence ID" value="QBQ08223.1"/>
    <property type="molecule type" value="Genomic_DNA"/>
</dbReference>
<dbReference type="NCBIfam" id="NF002570">
    <property type="entry name" value="PRK02201.1-5"/>
    <property type="match status" value="1"/>
</dbReference>
<dbReference type="KEGG" id="sgq:SGLAD_v1c10240"/>
<feature type="transmembrane region" description="Helical" evidence="10">
    <location>
        <begin position="156"/>
        <end position="180"/>
    </location>
</feature>
<evidence type="ECO:0000256" key="2">
    <source>
        <dbReference type="ARBA" id="ARBA00022448"/>
    </source>
</evidence>
<evidence type="ECO:0000256" key="6">
    <source>
        <dbReference type="ARBA" id="ARBA00022989"/>
    </source>
</evidence>
<dbReference type="PANTHER" id="PTHR12428:SF65">
    <property type="entry name" value="CYTOCHROME C OXIDASE ASSEMBLY PROTEIN COX18, MITOCHONDRIAL"/>
    <property type="match status" value="1"/>
</dbReference>
<comment type="subcellular location">
    <subcellularLocation>
        <location evidence="1">Cell membrane</location>
        <topology evidence="1">Multi-pass membrane protein</topology>
    </subcellularLocation>
    <subcellularLocation>
        <location evidence="9">Membrane</location>
        <topology evidence="9">Multi-pass membrane protein</topology>
    </subcellularLocation>
</comment>
<dbReference type="InterPro" id="IPR001708">
    <property type="entry name" value="YidC/ALB3/OXA1/COX18"/>
</dbReference>